<dbReference type="Pfam" id="PF12894">
    <property type="entry name" value="ANAPC4_WD40"/>
    <property type="match status" value="1"/>
</dbReference>
<dbReference type="InterPro" id="IPR001680">
    <property type="entry name" value="WD40_rpt"/>
</dbReference>
<evidence type="ECO:0000313" key="5">
    <source>
        <dbReference type="WBParaSite" id="SCUD_0000373601-mRNA-1"/>
    </source>
</evidence>
<protein>
    <submittedName>
        <fullName evidence="5">ANAPC4_WD40 domain-containing protein</fullName>
    </submittedName>
</protein>
<dbReference type="WBParaSite" id="SCUD_0000373601-mRNA-1">
    <property type="protein sequence ID" value="SCUD_0000373601-mRNA-1"/>
    <property type="gene ID" value="SCUD_0000373601"/>
</dbReference>
<dbReference type="GO" id="GO:0030992">
    <property type="term" value="C:intraciliary transport particle B"/>
    <property type="evidence" value="ECO:0007669"/>
    <property type="project" value="TreeGrafter"/>
</dbReference>
<dbReference type="EMBL" id="UZAK01004408">
    <property type="protein sequence ID" value="VDO84147.1"/>
    <property type="molecule type" value="Genomic_DNA"/>
</dbReference>
<evidence type="ECO:0000313" key="3">
    <source>
        <dbReference type="EMBL" id="VDO84147.1"/>
    </source>
</evidence>
<dbReference type="GO" id="GO:0005929">
    <property type="term" value="C:cilium"/>
    <property type="evidence" value="ECO:0007669"/>
    <property type="project" value="TreeGrafter"/>
</dbReference>
<sequence length="225" mass="25478">MELLLPHVSVHHANNTVHLAGEDGQIKIWSRSGMLRSTLCQHSYPIYSFSWGDNSNMMLFSLDRQLVIQSLQANVKPFAVWDNYGRLLYSSAPFEYPVTSISWSPDGQLFAVGSYATVVLCDKLGWIHALEKTHTGSVLSIKWSPDGNQIACAGGNGRIINGYVTERCLEWNGFEAVLTDERTVVLHNLRNESIERLEFRDRVSKASFSFNYFIVITSTQCYVYK</sequence>
<dbReference type="PANTHER" id="PTHR24098:SF0">
    <property type="entry name" value="OUTER SEGMENT 5"/>
    <property type="match status" value="1"/>
</dbReference>
<dbReference type="PANTHER" id="PTHR24098">
    <property type="entry name" value="OUTER SEGMENT 5"/>
    <property type="match status" value="1"/>
</dbReference>
<dbReference type="Proteomes" id="UP000279833">
    <property type="component" value="Unassembled WGS sequence"/>
</dbReference>
<feature type="domain" description="IFT80 second beta-propeller" evidence="2">
    <location>
        <begin position="166"/>
        <end position="225"/>
    </location>
</feature>
<dbReference type="STRING" id="6186.A0A183JM05"/>
<accession>A0A183JM05</accession>
<organism evidence="5">
    <name type="scientific">Schistosoma curassoni</name>
    <dbReference type="NCBI Taxonomy" id="6186"/>
    <lineage>
        <taxon>Eukaryota</taxon>
        <taxon>Metazoa</taxon>
        <taxon>Spiralia</taxon>
        <taxon>Lophotrochozoa</taxon>
        <taxon>Platyhelminthes</taxon>
        <taxon>Trematoda</taxon>
        <taxon>Digenea</taxon>
        <taxon>Strigeidida</taxon>
        <taxon>Schistosomatoidea</taxon>
        <taxon>Schistosomatidae</taxon>
        <taxon>Schistosoma</taxon>
    </lineage>
</organism>
<keyword evidence="4" id="KW-1185">Reference proteome</keyword>
<gene>
    <name evidence="3" type="ORF">SCUD_LOCUS3736</name>
</gene>
<name>A0A183JM05_9TREM</name>
<reference evidence="3 4" key="2">
    <citation type="submission" date="2018-11" db="EMBL/GenBank/DDBJ databases">
        <authorList>
            <consortium name="Pathogen Informatics"/>
        </authorList>
    </citation>
    <scope>NUCLEOTIDE SEQUENCE [LARGE SCALE GENOMIC DNA]</scope>
    <source>
        <strain evidence="3">Dakar</strain>
        <strain evidence="4">Dakar, Senegal</strain>
    </source>
</reference>
<evidence type="ECO:0000259" key="2">
    <source>
        <dbReference type="Pfam" id="PF23335"/>
    </source>
</evidence>
<dbReference type="AlphaFoldDB" id="A0A183JM05"/>
<dbReference type="Gene3D" id="2.130.10.10">
    <property type="entry name" value="YVTN repeat-like/Quinoprotein amine dehydrogenase"/>
    <property type="match status" value="1"/>
</dbReference>
<dbReference type="SUPFAM" id="SSF50978">
    <property type="entry name" value="WD40 repeat-like"/>
    <property type="match status" value="1"/>
</dbReference>
<evidence type="ECO:0000259" key="1">
    <source>
        <dbReference type="Pfam" id="PF12894"/>
    </source>
</evidence>
<dbReference type="GO" id="GO:0060271">
    <property type="term" value="P:cilium assembly"/>
    <property type="evidence" value="ECO:0007669"/>
    <property type="project" value="TreeGrafter"/>
</dbReference>
<proteinExistence type="predicted"/>
<dbReference type="InterPro" id="IPR024977">
    <property type="entry name" value="Apc4-like_WD40_dom"/>
</dbReference>
<feature type="domain" description="Anaphase-promoting complex subunit 4-like WD40" evidence="1">
    <location>
        <begin position="102"/>
        <end position="159"/>
    </location>
</feature>
<dbReference type="InterPro" id="IPR036322">
    <property type="entry name" value="WD40_repeat_dom_sf"/>
</dbReference>
<dbReference type="SMART" id="SM00320">
    <property type="entry name" value="WD40"/>
    <property type="match status" value="3"/>
</dbReference>
<dbReference type="Pfam" id="PF23335">
    <property type="entry name" value="Beta-prop_IFT80_2nd"/>
    <property type="match status" value="1"/>
</dbReference>
<dbReference type="InterPro" id="IPR056456">
    <property type="entry name" value="Beta-prop_IFT80_2nd"/>
</dbReference>
<evidence type="ECO:0000313" key="4">
    <source>
        <dbReference type="Proteomes" id="UP000279833"/>
    </source>
</evidence>
<reference evidence="5" key="1">
    <citation type="submission" date="2016-06" db="UniProtKB">
        <authorList>
            <consortium name="WormBaseParasite"/>
        </authorList>
    </citation>
    <scope>IDENTIFICATION</scope>
</reference>
<dbReference type="InterPro" id="IPR015943">
    <property type="entry name" value="WD40/YVTN_repeat-like_dom_sf"/>
</dbReference>